<organism evidence="4 5">
    <name type="scientific">Perkinsus olseni</name>
    <name type="common">Perkinsus atlanticus</name>
    <dbReference type="NCBI Taxonomy" id="32597"/>
    <lineage>
        <taxon>Eukaryota</taxon>
        <taxon>Sar</taxon>
        <taxon>Alveolata</taxon>
        <taxon>Perkinsozoa</taxon>
        <taxon>Perkinsea</taxon>
        <taxon>Perkinsida</taxon>
        <taxon>Perkinsidae</taxon>
        <taxon>Perkinsus</taxon>
    </lineage>
</organism>
<evidence type="ECO:0000256" key="2">
    <source>
        <dbReference type="SAM" id="SignalP"/>
    </source>
</evidence>
<protein>
    <recommendedName>
        <fullName evidence="3">Beta-mannosidase-like galactose-binding domain-containing protein</fullName>
    </recommendedName>
</protein>
<dbReference type="AlphaFoldDB" id="A0A7J6UPR2"/>
<keyword evidence="2" id="KW-0732">Signal</keyword>
<evidence type="ECO:0000313" key="4">
    <source>
        <dbReference type="EMBL" id="KAF4759255.1"/>
    </source>
</evidence>
<feature type="chain" id="PRO_5029516882" description="Beta-mannosidase-like galactose-binding domain-containing protein" evidence="2">
    <location>
        <begin position="21"/>
        <end position="76"/>
    </location>
</feature>
<evidence type="ECO:0000256" key="1">
    <source>
        <dbReference type="ARBA" id="ARBA00022801"/>
    </source>
</evidence>
<reference evidence="4 5" key="1">
    <citation type="submission" date="2020-04" db="EMBL/GenBank/DDBJ databases">
        <title>Perkinsus olseni comparative genomics.</title>
        <authorList>
            <person name="Bogema D.R."/>
        </authorList>
    </citation>
    <scope>NUCLEOTIDE SEQUENCE [LARGE SCALE GENOMIC DNA]</scope>
    <source>
        <strain evidence="4 5">ATCC PRA-207</strain>
    </source>
</reference>
<proteinExistence type="predicted"/>
<accession>A0A7J6UPR2</accession>
<dbReference type="InterPro" id="IPR008979">
    <property type="entry name" value="Galactose-bd-like_sf"/>
</dbReference>
<name>A0A7J6UPR2_PEROL</name>
<evidence type="ECO:0000259" key="3">
    <source>
        <dbReference type="Pfam" id="PF22666"/>
    </source>
</evidence>
<dbReference type="EMBL" id="JABANO010000394">
    <property type="protein sequence ID" value="KAF4759255.1"/>
    <property type="molecule type" value="Genomic_DNA"/>
</dbReference>
<gene>
    <name evidence="4" type="ORF">FOZ63_020356</name>
</gene>
<comment type="caution">
    <text evidence="4">The sequence shown here is derived from an EMBL/GenBank/DDBJ whole genome shotgun (WGS) entry which is preliminary data.</text>
</comment>
<evidence type="ECO:0000313" key="5">
    <source>
        <dbReference type="Proteomes" id="UP000553632"/>
    </source>
</evidence>
<dbReference type="SUPFAM" id="SSF49785">
    <property type="entry name" value="Galactose-binding domain-like"/>
    <property type="match status" value="1"/>
</dbReference>
<sequence>MERAAAYALVLWITCNLVAGDFEWSLSSSSGAHWWLTQYCNASFEPVRAVVPGQVHLDLWRARVIPDPYYGYNDTA</sequence>
<keyword evidence="1" id="KW-0378">Hydrolase</keyword>
<dbReference type="Proteomes" id="UP000553632">
    <property type="component" value="Unassembled WGS sequence"/>
</dbReference>
<feature type="signal peptide" evidence="2">
    <location>
        <begin position="1"/>
        <end position="20"/>
    </location>
</feature>
<feature type="domain" description="Beta-mannosidase-like galactose-binding" evidence="3">
    <location>
        <begin position="24"/>
        <end position="75"/>
    </location>
</feature>
<dbReference type="Pfam" id="PF22666">
    <property type="entry name" value="Glyco_hydro_2_N2"/>
    <property type="match status" value="1"/>
</dbReference>
<dbReference type="GO" id="GO:0004553">
    <property type="term" value="F:hydrolase activity, hydrolyzing O-glycosyl compounds"/>
    <property type="evidence" value="ECO:0007669"/>
    <property type="project" value="UniProtKB-ARBA"/>
</dbReference>
<dbReference type="InterPro" id="IPR054593">
    <property type="entry name" value="Beta-mannosidase-like_N2"/>
</dbReference>
<feature type="non-terminal residue" evidence="4">
    <location>
        <position position="76"/>
    </location>
</feature>
<keyword evidence="5" id="KW-1185">Reference proteome</keyword>
<dbReference type="Gene3D" id="2.60.120.260">
    <property type="entry name" value="Galactose-binding domain-like"/>
    <property type="match status" value="1"/>
</dbReference>